<dbReference type="EMBL" id="AP013035">
    <property type="protein sequence ID" value="BAT71126.1"/>
    <property type="molecule type" value="Genomic_DNA"/>
</dbReference>
<keyword evidence="4" id="KW-1185">Reference proteome</keyword>
<sequence>MDRKAFRKLSYKLYIVTSFKGDKLNGQIANVAFQVTSKPPKIAVCLNKENLTHEFVEESGCFGISVLSVDAPFPLIGLFGFRSGRDANKFKDVQYKIGKLGVPLVTEHSVAILEAKVTEKLDVGTHTLLVGEVVDAEVLSDAEPMTYDYYHKVKGGKSPEKALTFIKE</sequence>
<gene>
    <name evidence="3" type="ORF">TST_0318</name>
</gene>
<dbReference type="InterPro" id="IPR002563">
    <property type="entry name" value="Flavin_Rdtase-like_dom"/>
</dbReference>
<accession>A0A0S3QS30</accession>
<dbReference type="RefSeq" id="WP_068549042.1">
    <property type="nucleotide sequence ID" value="NZ_AP013035.1"/>
</dbReference>
<evidence type="ECO:0000313" key="3">
    <source>
        <dbReference type="EMBL" id="BAT71126.1"/>
    </source>
</evidence>
<dbReference type="PANTHER" id="PTHR30466:SF1">
    <property type="entry name" value="FMN REDUCTASE (NADH) RUTF"/>
    <property type="match status" value="1"/>
</dbReference>
<dbReference type="AlphaFoldDB" id="A0A0S3QS30"/>
<proteinExistence type="predicted"/>
<dbReference type="InterPro" id="IPR050268">
    <property type="entry name" value="NADH-dep_flavin_reductase"/>
</dbReference>
<dbReference type="PANTHER" id="PTHR30466">
    <property type="entry name" value="FLAVIN REDUCTASE"/>
    <property type="match status" value="1"/>
</dbReference>
<evidence type="ECO:0000256" key="1">
    <source>
        <dbReference type="ARBA" id="ARBA00023002"/>
    </source>
</evidence>
<dbReference type="PATRIC" id="fig|1298851.3.peg.329"/>
<keyword evidence="1" id="KW-0560">Oxidoreductase</keyword>
<dbReference type="GO" id="GO:0010181">
    <property type="term" value="F:FMN binding"/>
    <property type="evidence" value="ECO:0007669"/>
    <property type="project" value="InterPro"/>
</dbReference>
<reference evidence="4" key="1">
    <citation type="journal article" date="2018" name="Science">
        <title>A primordial and reversible TCA cycle in a facultatively chemolithoautotrophic thermophile.</title>
        <authorList>
            <person name="Nunoura T."/>
            <person name="Chikaraishi Y."/>
            <person name="Izaki R."/>
            <person name="Suwa T."/>
            <person name="Sato T."/>
            <person name="Harada T."/>
            <person name="Mori K."/>
            <person name="Kato Y."/>
            <person name="Miyazaki M."/>
            <person name="Shimamura S."/>
            <person name="Yanagawa K."/>
            <person name="Shuto A."/>
            <person name="Ohkouchi N."/>
            <person name="Fujita N."/>
            <person name="Takaki Y."/>
            <person name="Atomi H."/>
            <person name="Takai K."/>
        </authorList>
    </citation>
    <scope>NUCLEOTIDE SEQUENCE [LARGE SCALE GENOMIC DNA]</scope>
    <source>
        <strain evidence="4">DSM 17441 / JCM 13301 / NBRC 103674 / ABI70S6</strain>
    </source>
</reference>
<dbReference type="Proteomes" id="UP000063234">
    <property type="component" value="Chromosome"/>
</dbReference>
<dbReference type="Gene3D" id="2.30.110.10">
    <property type="entry name" value="Electron Transport, Fmn-binding Protein, Chain A"/>
    <property type="match status" value="1"/>
</dbReference>
<dbReference type="GO" id="GO:0042602">
    <property type="term" value="F:riboflavin reductase (NADPH) activity"/>
    <property type="evidence" value="ECO:0007669"/>
    <property type="project" value="TreeGrafter"/>
</dbReference>
<dbReference type="SUPFAM" id="SSF50475">
    <property type="entry name" value="FMN-binding split barrel"/>
    <property type="match status" value="1"/>
</dbReference>
<dbReference type="KEGG" id="ttk:TST_0318"/>
<feature type="domain" description="Flavin reductase like" evidence="2">
    <location>
        <begin position="6"/>
        <end position="156"/>
    </location>
</feature>
<organism evidence="3 4">
    <name type="scientific">Thermosulfidibacter takaii (strain DSM 17441 / JCM 13301 / NBRC 103674 / ABI70S6)</name>
    <dbReference type="NCBI Taxonomy" id="1298851"/>
    <lineage>
        <taxon>Bacteria</taxon>
        <taxon>Pseudomonadati</taxon>
        <taxon>Thermosulfidibacterota</taxon>
        <taxon>Thermosulfidibacteria</taxon>
        <taxon>Thermosulfidibacterales</taxon>
        <taxon>Thermosulfidibacteraceae</taxon>
    </lineage>
</organism>
<protein>
    <submittedName>
        <fullName evidence="3">Flavin reductase domain protein</fullName>
    </submittedName>
</protein>
<evidence type="ECO:0000313" key="4">
    <source>
        <dbReference type="Proteomes" id="UP000063234"/>
    </source>
</evidence>
<dbReference type="OrthoDB" id="9794638at2"/>
<dbReference type="InterPro" id="IPR012349">
    <property type="entry name" value="Split_barrel_FMN-bd"/>
</dbReference>
<dbReference type="Pfam" id="PF01613">
    <property type="entry name" value="Flavin_Reduct"/>
    <property type="match status" value="1"/>
</dbReference>
<evidence type="ECO:0000259" key="2">
    <source>
        <dbReference type="SMART" id="SM00903"/>
    </source>
</evidence>
<name>A0A0S3QS30_THET7</name>
<dbReference type="SMART" id="SM00903">
    <property type="entry name" value="Flavin_Reduct"/>
    <property type="match status" value="1"/>
</dbReference>
<dbReference type="STRING" id="1298851.TST_0318"/>